<dbReference type="InterPro" id="IPR016025">
    <property type="entry name" value="Clathrin_H-chain_N"/>
</dbReference>
<comment type="subcellular location">
    <subcellularLocation>
        <location evidence="1">Cytoplasmic vesicle membrane</location>
        <topology evidence="1">Peripheral membrane protein</topology>
        <orientation evidence="1">Cytoplasmic side</orientation>
    </subcellularLocation>
    <subcellularLocation>
        <location evidence="2">Membrane</location>
        <location evidence="2">Coated pit</location>
        <topology evidence="2">Peripheral membrane protein</topology>
        <orientation evidence="2">Cytoplasmic side</orientation>
    </subcellularLocation>
</comment>
<feature type="repeat" description="CHCR" evidence="8">
    <location>
        <begin position="1483"/>
        <end position="1626"/>
    </location>
</feature>
<sequence length="1742" mass="197225">MAASPPPQYSPARWSNPFRTLPQPNITNNSLSHFRNYAYTPPPRPFSPAATMAAVDISKPIAFCEHLQLSSLGIQPASISFQTLTFESDHFICVREKVGEQNQVVIIDLSDANNVLRRPISAESAIMHPHQKILALKAARTLQIFNIETKQKVKSHMSSEDVVYWTFINDNTIGIVTDSSVHHWLVNDTTTPPQKIFDRHPTLAGTQIINYRATPDEKWLVLVGISGNTTNPSAFKVKGSMQLYSRERGVSQPIEGHAAAFAEVKLDGHQHPTKLFTFAVRTAQGAKLHVVEIDHAAPDPPFVKKAVDVYFPPEATNDFPVAIQVSKKHGIVYLVTKYGFIHLYDLESGACIYMNRISGETIFVTAPHEATNGIIGINKKGQVLSVNVDEQTMIPYILNTLNNTELAFKLASRGNLPGADDLYVQQYQQLFQSGQYSEAAKIAANSPRGILRTPQVIESFKAAPAPPGGLSPILQYFGILLEKGELNHTESLELARPVLQQGRKQLLEKWLKENKLTCSEELGDIVRLHDMTLALSVYLRANVPNKVIACFAETGQVDKIILYAKKVGFQPDYVALLQHVMRSNPEKGAEFASALVNDENGALVDVERVVDIFMSQNMIQPATSFLLDALKDNKPEQGPLQTRLLEMNLIHAPQVADAILGNEMFSHYDRPRIANLCEKAGLLQRALEHYEDLADIKRAIVHTATLQPDWLVNYFSRLTTEQSMACLQEMLRVNMRQNLQIAIQIATKYSDILGPVKLIEMFEGFKTFEGLYYYLGSIVNLSTDPEVHFKYIQAATRTGQIREVERICRESNYYNAEKVKNFLKEAKLSDQLPLIIVCDRFDFVHDLVLYLYQNGLVQFIEVYVQRVNSFRTPQVIGGLLDVDCDETTIKGLLASVTGNFPIDELVNEVEQRNRLKLILPWLEARVQSGSQDPAVYNAMAKIYIDSNNNPESFLKENNLYEPLVVGKFCEKRDPYLAYIAYAKGFCDEELVAITNENSMFKQQARYLVKRRELELWGQVLHPENMYRRQLIDQVAATAVPESTDPDDVSITVKAFLSADLPIELIELLEKIILEPSPFSDNKNLQNLLLLTAIRSDKGKVVNYINKLQNYDAGDIAKIATEHGLFEEALTIYKKYEQHAMAMTVLVEHIVSIDRGLDYANKVNKPEVWSRLAKAQLDGLRIKDAIDSYIKAEDPSNFAEVIEISNRAGKHDDLVRFLQMARKTLREPAIDTELAYAYAKTDRLHDMEDFLGMTNVADILVVGEKCFEDELYQASKLLFTSISNWARLATTLIYLGENQAAVESARKAGNTQVWKQVHAACIEKSEFRLAQICGLNIVVHAEELQALIKMYEYKGYFEEIIGLLEAGLSLERAHMGIFTELSILLSKYKPARLMEHLKLFVSRINIPKVIRATEQAHLWPELVFLYIKYDEFDNSALAMIERSADAWEHNQFKDVIVRVANVEIYYKSIQFYLQHQPTLLTDLLSVMIPRIDHSRVVRMFRDFDHIPLIRSYLIAVQHLNIEAVNEAYNELLIEEEDYETLRDSVDSFDNFNNIGLAKQLEKHDLLEFRRLAAHLYKKNGRWDESIALSKQDKLYKDAMVTAATSSATEVAEDLLSYFVDIGNRECFAAMLFICFDLLRSDMVEELSWLHGLNDFFMPYKIQRQRTTVEKLAHLEKEVKERTKKDVQKEQAESEAPMINPGMLLLTNGYGGQAPPAPMNGIPPSMTGMPPMMGGMAPTMTGFY</sequence>
<feature type="domain" description="Clathrin heavy chain linker core motif" evidence="10">
    <location>
        <begin position="390"/>
        <end position="413"/>
    </location>
</feature>
<accession>A0A0D7BF92</accession>
<dbReference type="GO" id="GO:0005829">
    <property type="term" value="C:cytosol"/>
    <property type="evidence" value="ECO:0007669"/>
    <property type="project" value="GOC"/>
</dbReference>
<dbReference type="InterPro" id="IPR000547">
    <property type="entry name" value="Clathrin_H-chain/VPS_repeat"/>
</dbReference>
<evidence type="ECO:0000256" key="3">
    <source>
        <dbReference type="ARBA" id="ARBA00009535"/>
    </source>
</evidence>
<feature type="non-terminal residue" evidence="11">
    <location>
        <position position="1"/>
    </location>
</feature>
<dbReference type="GO" id="GO:0005198">
    <property type="term" value="F:structural molecule activity"/>
    <property type="evidence" value="ECO:0007669"/>
    <property type="project" value="InterPro"/>
</dbReference>
<dbReference type="Pfam" id="PF01394">
    <property type="entry name" value="Clathrin_propel"/>
    <property type="match status" value="2"/>
</dbReference>
<reference evidence="11 12" key="1">
    <citation type="journal article" date="2015" name="Fungal Genet. Biol.">
        <title>Evolution of novel wood decay mechanisms in Agaricales revealed by the genome sequences of Fistulina hepatica and Cylindrobasidium torrendii.</title>
        <authorList>
            <person name="Floudas D."/>
            <person name="Held B.W."/>
            <person name="Riley R."/>
            <person name="Nagy L.G."/>
            <person name="Koehler G."/>
            <person name="Ransdell A.S."/>
            <person name="Younus H."/>
            <person name="Chow J."/>
            <person name="Chiniquy J."/>
            <person name="Lipzen A."/>
            <person name="Tritt A."/>
            <person name="Sun H."/>
            <person name="Haridas S."/>
            <person name="LaButti K."/>
            <person name="Ohm R.A."/>
            <person name="Kues U."/>
            <person name="Blanchette R.A."/>
            <person name="Grigoriev I.V."/>
            <person name="Minto R.E."/>
            <person name="Hibbett D.S."/>
        </authorList>
    </citation>
    <scope>NUCLEOTIDE SEQUENCE [LARGE SCALE GENOMIC DNA]</scope>
    <source>
        <strain evidence="11 12">FP15055 ss-10</strain>
    </source>
</reference>
<dbReference type="InterPro" id="IPR055358">
    <property type="entry name" value="CHCR"/>
</dbReference>
<dbReference type="EMBL" id="KN880488">
    <property type="protein sequence ID" value="KIY69192.1"/>
    <property type="molecule type" value="Genomic_DNA"/>
</dbReference>
<evidence type="ECO:0000256" key="6">
    <source>
        <dbReference type="ARBA" id="ARBA00023176"/>
    </source>
</evidence>
<evidence type="ECO:0000256" key="8">
    <source>
        <dbReference type="PROSITE-ProRule" id="PRU01006"/>
    </source>
</evidence>
<feature type="repeat" description="CHCR" evidence="8">
    <location>
        <begin position="597"/>
        <end position="743"/>
    </location>
</feature>
<feature type="repeat" description="CHCR" evidence="8">
    <location>
        <begin position="893"/>
        <end position="1032"/>
    </location>
</feature>
<evidence type="ECO:0000256" key="5">
    <source>
        <dbReference type="ARBA" id="ARBA00023136"/>
    </source>
</evidence>
<dbReference type="InterPro" id="IPR016341">
    <property type="entry name" value="Clathrin_heavy_chain"/>
</dbReference>
<evidence type="ECO:0000313" key="11">
    <source>
        <dbReference type="EMBL" id="KIY69192.1"/>
    </source>
</evidence>
<dbReference type="Gene3D" id="1.25.40.10">
    <property type="entry name" value="Tetratricopeptide repeat domain"/>
    <property type="match status" value="3"/>
</dbReference>
<dbReference type="InterPro" id="IPR022365">
    <property type="entry name" value="Clathrin_H-chain_propeller_rpt"/>
</dbReference>
<evidence type="ECO:0000256" key="7">
    <source>
        <dbReference type="ARBA" id="ARBA00023329"/>
    </source>
</evidence>
<dbReference type="PANTHER" id="PTHR10292:SF1">
    <property type="entry name" value="CLATHRIN HEAVY CHAIN"/>
    <property type="match status" value="1"/>
</dbReference>
<evidence type="ECO:0000259" key="10">
    <source>
        <dbReference type="Pfam" id="PF09268"/>
    </source>
</evidence>
<dbReference type="OrthoDB" id="2113814at2759"/>
<feature type="repeat" description="CHCR" evidence="8">
    <location>
        <begin position="746"/>
        <end position="888"/>
    </location>
</feature>
<dbReference type="Gene3D" id="1.25.40.730">
    <property type="match status" value="1"/>
</dbReference>
<feature type="repeat" description="CHCR" evidence="8">
    <location>
        <begin position="1039"/>
        <end position="1184"/>
    </location>
</feature>
<dbReference type="SUPFAM" id="SSF50989">
    <property type="entry name" value="Clathrin heavy-chain terminal domain"/>
    <property type="match status" value="1"/>
</dbReference>
<evidence type="ECO:0000313" key="12">
    <source>
        <dbReference type="Proteomes" id="UP000054007"/>
    </source>
</evidence>
<dbReference type="GO" id="GO:0071439">
    <property type="term" value="C:clathrin complex"/>
    <property type="evidence" value="ECO:0007669"/>
    <property type="project" value="InterPro"/>
</dbReference>
<comment type="similarity">
    <text evidence="3">Belongs to the clathrin heavy chain family.</text>
</comment>
<dbReference type="GO" id="GO:0030130">
    <property type="term" value="C:clathrin coat of trans-Golgi network vesicle"/>
    <property type="evidence" value="ECO:0007669"/>
    <property type="project" value="InterPro"/>
</dbReference>
<dbReference type="PANTHER" id="PTHR10292">
    <property type="entry name" value="CLATHRIN HEAVY CHAIN RELATED"/>
    <property type="match status" value="1"/>
</dbReference>
<dbReference type="InterPro" id="IPR016024">
    <property type="entry name" value="ARM-type_fold"/>
</dbReference>
<feature type="region of interest" description="Disordered" evidence="9">
    <location>
        <begin position="1"/>
        <end position="25"/>
    </location>
</feature>
<dbReference type="FunFam" id="1.25.40.10:FF:000082">
    <property type="entry name" value="Clathrin heavy chain"/>
    <property type="match status" value="1"/>
</dbReference>
<keyword evidence="6" id="KW-0168">Coated pit</keyword>
<proteinExistence type="inferred from homology"/>
<keyword evidence="12" id="KW-1185">Reference proteome</keyword>
<evidence type="ECO:0000256" key="1">
    <source>
        <dbReference type="ARBA" id="ARBA00004180"/>
    </source>
</evidence>
<dbReference type="InterPro" id="IPR011990">
    <property type="entry name" value="TPR-like_helical_dom_sf"/>
</dbReference>
<protein>
    <submittedName>
        <fullName evidence="11">Clathrin heavy chain 1</fullName>
    </submittedName>
</protein>
<dbReference type="PIRSF" id="PIRSF002290">
    <property type="entry name" value="Clathrin_H_chain"/>
    <property type="match status" value="1"/>
</dbReference>
<dbReference type="GO" id="GO:0006895">
    <property type="term" value="P:Golgi to endosome transport"/>
    <property type="evidence" value="ECO:0007669"/>
    <property type="project" value="TreeGrafter"/>
</dbReference>
<dbReference type="GO" id="GO:0032051">
    <property type="term" value="F:clathrin light chain binding"/>
    <property type="evidence" value="ECO:0007669"/>
    <property type="project" value="InterPro"/>
</dbReference>
<keyword evidence="4" id="KW-0677">Repeat</keyword>
<dbReference type="FunFam" id="1.25.40.10:FF:000001">
    <property type="entry name" value="Clathrin heavy chain"/>
    <property type="match status" value="1"/>
</dbReference>
<keyword evidence="5" id="KW-0472">Membrane</keyword>
<dbReference type="FunFam" id="2.130.10.110:FF:000003">
    <property type="entry name" value="Clathrin heavy chain"/>
    <property type="match status" value="1"/>
</dbReference>
<dbReference type="Proteomes" id="UP000054007">
    <property type="component" value="Unassembled WGS sequence"/>
</dbReference>
<dbReference type="SUPFAM" id="SSF48371">
    <property type="entry name" value="ARM repeat"/>
    <property type="match status" value="6"/>
</dbReference>
<dbReference type="Pfam" id="PF09268">
    <property type="entry name" value="Clathrin-link"/>
    <property type="match status" value="1"/>
</dbReference>
<dbReference type="FunFam" id="1.25.40.10:FF:000005">
    <property type="entry name" value="Clathrin heavy chain"/>
    <property type="match status" value="1"/>
</dbReference>
<dbReference type="InterPro" id="IPR015348">
    <property type="entry name" value="Clathrin_H-chain_linker_core"/>
</dbReference>
<name>A0A0D7BF92_9AGAR</name>
<keyword evidence="7" id="KW-0968">Cytoplasmic vesicle</keyword>
<dbReference type="PROSITE" id="PS50236">
    <property type="entry name" value="CHCR"/>
    <property type="match status" value="7"/>
</dbReference>
<dbReference type="STRING" id="1314674.A0A0D7BF92"/>
<dbReference type="Pfam" id="PF00637">
    <property type="entry name" value="Clathrin"/>
    <property type="match status" value="7"/>
</dbReference>
<dbReference type="GO" id="GO:0030479">
    <property type="term" value="C:actin cortical patch"/>
    <property type="evidence" value="ECO:0007669"/>
    <property type="project" value="TreeGrafter"/>
</dbReference>
<dbReference type="GO" id="GO:0030132">
    <property type="term" value="C:clathrin coat of coated pit"/>
    <property type="evidence" value="ECO:0007669"/>
    <property type="project" value="InterPro"/>
</dbReference>
<dbReference type="GO" id="GO:0006886">
    <property type="term" value="P:intracellular protein transport"/>
    <property type="evidence" value="ECO:0007669"/>
    <property type="project" value="UniProtKB-UniRule"/>
</dbReference>
<feature type="repeat" description="CHCR" evidence="8">
    <location>
        <begin position="1188"/>
        <end position="1329"/>
    </location>
</feature>
<dbReference type="SMART" id="SM00299">
    <property type="entry name" value="CLH"/>
    <property type="match status" value="7"/>
</dbReference>
<dbReference type="Gene3D" id="2.130.10.110">
    <property type="entry name" value="Clathrin heavy-chain terminal domain"/>
    <property type="match status" value="1"/>
</dbReference>
<organism evidence="11 12">
    <name type="scientific">Cylindrobasidium torrendii FP15055 ss-10</name>
    <dbReference type="NCBI Taxonomy" id="1314674"/>
    <lineage>
        <taxon>Eukaryota</taxon>
        <taxon>Fungi</taxon>
        <taxon>Dikarya</taxon>
        <taxon>Basidiomycota</taxon>
        <taxon>Agaricomycotina</taxon>
        <taxon>Agaricomycetes</taxon>
        <taxon>Agaricomycetidae</taxon>
        <taxon>Agaricales</taxon>
        <taxon>Marasmiineae</taxon>
        <taxon>Physalacriaceae</taxon>
        <taxon>Cylindrobasidium</taxon>
    </lineage>
</organism>
<evidence type="ECO:0000256" key="9">
    <source>
        <dbReference type="SAM" id="MobiDB-lite"/>
    </source>
</evidence>
<evidence type="ECO:0000256" key="4">
    <source>
        <dbReference type="ARBA" id="ARBA00022737"/>
    </source>
</evidence>
<dbReference type="Pfam" id="PF13838">
    <property type="entry name" value="Clathrin_H_link"/>
    <property type="match status" value="1"/>
</dbReference>
<gene>
    <name evidence="11" type="ORF">CYLTODRAFT_436250</name>
</gene>
<dbReference type="FunFam" id="1.25.40.10:FF:000002">
    <property type="entry name" value="Clathrin heavy chain"/>
    <property type="match status" value="1"/>
</dbReference>
<dbReference type="GO" id="GO:0006898">
    <property type="term" value="P:receptor-mediated endocytosis"/>
    <property type="evidence" value="ECO:0007669"/>
    <property type="project" value="TreeGrafter"/>
</dbReference>
<evidence type="ECO:0000256" key="2">
    <source>
        <dbReference type="ARBA" id="ARBA00004277"/>
    </source>
</evidence>
<feature type="repeat" description="CHCR" evidence="8">
    <location>
        <begin position="1334"/>
        <end position="1480"/>
    </location>
</feature>